<name>A0A330LGB3_9BACT</name>
<proteinExistence type="predicted"/>
<keyword evidence="3" id="KW-1185">Reference proteome</keyword>
<dbReference type="Proteomes" id="UP000248168">
    <property type="component" value="Unassembled WGS sequence"/>
</dbReference>
<feature type="region of interest" description="Disordered" evidence="1">
    <location>
        <begin position="1"/>
        <end position="39"/>
    </location>
</feature>
<dbReference type="AlphaFoldDB" id="A0A330LGB3"/>
<dbReference type="InParanoid" id="A0A330LGB3"/>
<protein>
    <submittedName>
        <fullName evidence="2">Uncharacterized protein</fullName>
    </submittedName>
</protein>
<accession>A0A330LGB3</accession>
<evidence type="ECO:0000313" key="2">
    <source>
        <dbReference type="EMBL" id="SPP66136.1"/>
    </source>
</evidence>
<organism evidence="2 3">
    <name type="scientific">Nitrospira lenta</name>
    <dbReference type="NCBI Taxonomy" id="1436998"/>
    <lineage>
        <taxon>Bacteria</taxon>
        <taxon>Pseudomonadati</taxon>
        <taxon>Nitrospirota</taxon>
        <taxon>Nitrospiria</taxon>
        <taxon>Nitrospirales</taxon>
        <taxon>Nitrospiraceae</taxon>
        <taxon>Nitrospira</taxon>
    </lineage>
</organism>
<feature type="compositionally biased region" description="Basic residues" evidence="1">
    <location>
        <begin position="1"/>
        <end position="10"/>
    </location>
</feature>
<sequence>MRQRSSRGNRNKIPGDPGARPSLSDLPDVPRPDRFDGGLLRVATRPESARSIQTHTLLSAIRVIHQESRETYGNPPHLERTGQTGPSLGYHSPTSMKRERQLLNQVSTELGEC</sequence>
<gene>
    <name evidence="2" type="ORF">NITLEN_50176</name>
</gene>
<dbReference type="EMBL" id="OUNR01000018">
    <property type="protein sequence ID" value="SPP66136.1"/>
    <property type="molecule type" value="Genomic_DNA"/>
</dbReference>
<evidence type="ECO:0000313" key="3">
    <source>
        <dbReference type="Proteomes" id="UP000248168"/>
    </source>
</evidence>
<evidence type="ECO:0000256" key="1">
    <source>
        <dbReference type="SAM" id="MobiDB-lite"/>
    </source>
</evidence>
<reference evidence="3" key="1">
    <citation type="submission" date="2018-04" db="EMBL/GenBank/DDBJ databases">
        <authorList>
            <person name="Lucker S."/>
            <person name="Sakoula D."/>
        </authorList>
    </citation>
    <scope>NUCLEOTIDE SEQUENCE [LARGE SCALE GENOMIC DNA]</scope>
</reference>
<feature type="region of interest" description="Disordered" evidence="1">
    <location>
        <begin position="69"/>
        <end position="98"/>
    </location>
</feature>